<gene>
    <name evidence="2" type="ORF">H0E87_031240</name>
</gene>
<feature type="transmembrane region" description="Helical" evidence="1">
    <location>
        <begin position="20"/>
        <end position="41"/>
    </location>
</feature>
<dbReference type="EMBL" id="JACEGQ020000019">
    <property type="protein sequence ID" value="KAH8481200.1"/>
    <property type="molecule type" value="Genomic_DNA"/>
</dbReference>
<sequence length="103" mass="11861">GRSGNYVLGCSWVCRVEMGMAISSVGAVVCWLLLEEASVLMEMKRLGKMERRPARGESEGERLYPLFGLASWRLEKGAAEREDLLKWGSGWRWRSLWLRENRL</sequence>
<keyword evidence="3" id="KW-1185">Reference proteome</keyword>
<dbReference type="AlphaFoldDB" id="A0A8T2WKA0"/>
<evidence type="ECO:0000256" key="1">
    <source>
        <dbReference type="SAM" id="Phobius"/>
    </source>
</evidence>
<evidence type="ECO:0000313" key="2">
    <source>
        <dbReference type="EMBL" id="KAH8481200.1"/>
    </source>
</evidence>
<evidence type="ECO:0000313" key="3">
    <source>
        <dbReference type="Proteomes" id="UP000807159"/>
    </source>
</evidence>
<comment type="caution">
    <text evidence="2">The sequence shown here is derived from an EMBL/GenBank/DDBJ whole genome shotgun (WGS) entry which is preliminary data.</text>
</comment>
<keyword evidence="1" id="KW-0472">Membrane</keyword>
<accession>A0A8T2WKA0</accession>
<keyword evidence="1" id="KW-1133">Transmembrane helix</keyword>
<feature type="non-terminal residue" evidence="2">
    <location>
        <position position="1"/>
    </location>
</feature>
<organism evidence="2 3">
    <name type="scientific">Populus deltoides</name>
    <name type="common">Eastern poplar</name>
    <name type="synonym">Eastern cottonwood</name>
    <dbReference type="NCBI Taxonomy" id="3696"/>
    <lineage>
        <taxon>Eukaryota</taxon>
        <taxon>Viridiplantae</taxon>
        <taxon>Streptophyta</taxon>
        <taxon>Embryophyta</taxon>
        <taxon>Tracheophyta</taxon>
        <taxon>Spermatophyta</taxon>
        <taxon>Magnoliopsida</taxon>
        <taxon>eudicotyledons</taxon>
        <taxon>Gunneridae</taxon>
        <taxon>Pentapetalae</taxon>
        <taxon>rosids</taxon>
        <taxon>fabids</taxon>
        <taxon>Malpighiales</taxon>
        <taxon>Salicaceae</taxon>
        <taxon>Saliceae</taxon>
        <taxon>Populus</taxon>
    </lineage>
</organism>
<reference evidence="2" key="1">
    <citation type="journal article" date="2021" name="J. Hered.">
        <title>Genome Assembly of Salicaceae Populus deltoides (Eastern Cottonwood) I-69 Based on Nanopore Sequencing and Hi-C Technologies.</title>
        <authorList>
            <person name="Bai S."/>
            <person name="Wu H."/>
            <person name="Zhang J."/>
            <person name="Pan Z."/>
            <person name="Zhao W."/>
            <person name="Li Z."/>
            <person name="Tong C."/>
        </authorList>
    </citation>
    <scope>NUCLEOTIDE SEQUENCE</scope>
    <source>
        <tissue evidence="2">Leaf</tissue>
    </source>
</reference>
<proteinExistence type="predicted"/>
<protein>
    <submittedName>
        <fullName evidence="2">Uncharacterized protein</fullName>
    </submittedName>
</protein>
<dbReference type="Proteomes" id="UP000807159">
    <property type="component" value="Chromosome 19"/>
</dbReference>
<name>A0A8T2WKA0_POPDE</name>
<keyword evidence="1" id="KW-0812">Transmembrane</keyword>